<comment type="caution">
    <text evidence="10">The sequence shown here is derived from an EMBL/GenBank/DDBJ whole genome shotgun (WGS) entry which is preliminary data.</text>
</comment>
<evidence type="ECO:0000256" key="7">
    <source>
        <dbReference type="ARBA" id="ARBA00023136"/>
    </source>
</evidence>
<feature type="transmembrane region" description="Helical" evidence="8">
    <location>
        <begin position="76"/>
        <end position="94"/>
    </location>
</feature>
<dbReference type="GO" id="GO:0005886">
    <property type="term" value="C:plasma membrane"/>
    <property type="evidence" value="ECO:0007669"/>
    <property type="project" value="UniProtKB-SubCell"/>
</dbReference>
<comment type="subcellular location">
    <subcellularLocation>
        <location evidence="1">Cell membrane</location>
        <topology evidence="1">Multi-pass membrane protein</topology>
    </subcellularLocation>
</comment>
<feature type="transmembrane region" description="Helical" evidence="8">
    <location>
        <begin position="193"/>
        <end position="211"/>
    </location>
</feature>
<feature type="transmembrane region" description="Helical" evidence="8">
    <location>
        <begin position="100"/>
        <end position="121"/>
    </location>
</feature>
<evidence type="ECO:0000259" key="9">
    <source>
        <dbReference type="Pfam" id="PF13231"/>
    </source>
</evidence>
<keyword evidence="3" id="KW-0328">Glycosyltransferase</keyword>
<evidence type="ECO:0000313" key="10">
    <source>
        <dbReference type="EMBL" id="HGQ85683.1"/>
    </source>
</evidence>
<feature type="transmembrane region" description="Helical" evidence="8">
    <location>
        <begin position="300"/>
        <end position="318"/>
    </location>
</feature>
<dbReference type="AlphaFoldDB" id="A0A7C4NUL3"/>
<feature type="transmembrane region" description="Helical" evidence="8">
    <location>
        <begin position="276"/>
        <end position="294"/>
    </location>
</feature>
<dbReference type="GO" id="GO:0016763">
    <property type="term" value="F:pentosyltransferase activity"/>
    <property type="evidence" value="ECO:0007669"/>
    <property type="project" value="TreeGrafter"/>
</dbReference>
<proteinExistence type="predicted"/>
<dbReference type="PANTHER" id="PTHR33908:SF11">
    <property type="entry name" value="MEMBRANE PROTEIN"/>
    <property type="match status" value="1"/>
</dbReference>
<keyword evidence="2" id="KW-1003">Cell membrane</keyword>
<dbReference type="EMBL" id="DSZN01000083">
    <property type="protein sequence ID" value="HGQ85683.1"/>
    <property type="molecule type" value="Genomic_DNA"/>
</dbReference>
<evidence type="ECO:0000256" key="8">
    <source>
        <dbReference type="SAM" id="Phobius"/>
    </source>
</evidence>
<dbReference type="GO" id="GO:0009103">
    <property type="term" value="P:lipopolysaccharide biosynthetic process"/>
    <property type="evidence" value="ECO:0007669"/>
    <property type="project" value="UniProtKB-ARBA"/>
</dbReference>
<dbReference type="InterPro" id="IPR050297">
    <property type="entry name" value="LipidA_mod_glycosyltrf_83"/>
</dbReference>
<evidence type="ECO:0000256" key="2">
    <source>
        <dbReference type="ARBA" id="ARBA00022475"/>
    </source>
</evidence>
<organism evidence="10">
    <name type="scientific">Thermodesulfobacterium geofontis</name>
    <dbReference type="NCBI Taxonomy" id="1295609"/>
    <lineage>
        <taxon>Bacteria</taxon>
        <taxon>Pseudomonadati</taxon>
        <taxon>Thermodesulfobacteriota</taxon>
        <taxon>Thermodesulfobacteria</taxon>
        <taxon>Thermodesulfobacteriales</taxon>
        <taxon>Thermodesulfobacteriaceae</taxon>
        <taxon>Thermodesulfobacterium</taxon>
    </lineage>
</organism>
<gene>
    <name evidence="10" type="ORF">ENT66_04965</name>
</gene>
<feature type="domain" description="Glycosyltransferase RgtA/B/C/D-like" evidence="9">
    <location>
        <begin position="51"/>
        <end position="209"/>
    </location>
</feature>
<sequence>MQNRRFTFALLFILILFILKTIYLYFLDLPLSYDEAYYWDWSRFLDFGYYNKPPMIAWIIRLGTEILGNTEFAVRFPALIFITLTLFFSYLLIYKYFNEFNALLLLLTLSFIPILTAYSFIMTIDPPLLFFWILSLFFFIKYLENPNYKNATFTGIFIGFGLLTKQTMFAFLFLSALYLLILKKKLIFKKETFLLFLISLLIYFPNFYWNYTHQFLLIKHTEEHFSRKTLSVYSFLSFLRDLIGVYTPLFLFFLYTGKTYTKEFLRRESSKSLNCLYFFSFPAILGFIFLSFFIKLNVNWILPFCLTGFIFFFAYVSFSKKWKILVFTNLILSLILSFVVYLFGYFPDKFPETFQVLLEKFKGWKILAERVERHYNEKLALVTDRRDIAAVLSFYVKGHPEVYVIQFGKYPENQYHLWRNTNTLIGKEVLAIKKGFSAPSYLEKYEKVEEITIKITKKRYKNYSLWKGIFKL</sequence>
<keyword evidence="7 8" id="KW-0472">Membrane</keyword>
<feature type="transmembrane region" description="Helical" evidence="8">
    <location>
        <begin position="231"/>
        <end position="255"/>
    </location>
</feature>
<feature type="transmembrane region" description="Helical" evidence="8">
    <location>
        <begin position="325"/>
        <end position="346"/>
    </location>
</feature>
<evidence type="ECO:0000256" key="6">
    <source>
        <dbReference type="ARBA" id="ARBA00022989"/>
    </source>
</evidence>
<name>A0A7C4NUL3_9BACT</name>
<evidence type="ECO:0000256" key="5">
    <source>
        <dbReference type="ARBA" id="ARBA00022692"/>
    </source>
</evidence>
<keyword evidence="6 8" id="KW-1133">Transmembrane helix</keyword>
<evidence type="ECO:0000256" key="3">
    <source>
        <dbReference type="ARBA" id="ARBA00022676"/>
    </source>
</evidence>
<feature type="transmembrane region" description="Helical" evidence="8">
    <location>
        <begin position="156"/>
        <end position="181"/>
    </location>
</feature>
<keyword evidence="5 8" id="KW-0812">Transmembrane</keyword>
<dbReference type="InterPro" id="IPR038731">
    <property type="entry name" value="RgtA/B/C-like"/>
</dbReference>
<reference evidence="10" key="1">
    <citation type="journal article" date="2020" name="mSystems">
        <title>Genome- and Community-Level Interaction Insights into Carbon Utilization and Element Cycling Functions of Hydrothermarchaeota in Hydrothermal Sediment.</title>
        <authorList>
            <person name="Zhou Z."/>
            <person name="Liu Y."/>
            <person name="Xu W."/>
            <person name="Pan J."/>
            <person name="Luo Z.H."/>
            <person name="Li M."/>
        </authorList>
    </citation>
    <scope>NUCLEOTIDE SEQUENCE [LARGE SCALE GENOMIC DNA]</scope>
    <source>
        <strain evidence="10">SpSt-6</strain>
    </source>
</reference>
<dbReference type="PANTHER" id="PTHR33908">
    <property type="entry name" value="MANNOSYLTRANSFERASE YKCB-RELATED"/>
    <property type="match status" value="1"/>
</dbReference>
<keyword evidence="4 10" id="KW-0808">Transferase</keyword>
<dbReference type="Pfam" id="PF13231">
    <property type="entry name" value="PMT_2"/>
    <property type="match status" value="1"/>
</dbReference>
<protein>
    <submittedName>
        <fullName evidence="10">Glycosyltransferase family 39 protein</fullName>
    </submittedName>
</protein>
<evidence type="ECO:0000256" key="1">
    <source>
        <dbReference type="ARBA" id="ARBA00004651"/>
    </source>
</evidence>
<feature type="transmembrane region" description="Helical" evidence="8">
    <location>
        <begin position="7"/>
        <end position="27"/>
    </location>
</feature>
<evidence type="ECO:0000256" key="4">
    <source>
        <dbReference type="ARBA" id="ARBA00022679"/>
    </source>
</evidence>
<accession>A0A7C4NUL3</accession>